<sequence>MAKEKLKKADAENVEPGQGVDTLPSVLVPNVDAAPVTLKSGSFDLDNPVLPSWVEEKAFKSGGYPYDRPLKSDKYEEDLKALQVELVKLQHYVVTRKLKLVLIFEGRDSAGKGGAIFAFRQYLNPRSARDVALPKPSETEAGQWYFQRYIAELPTAGEIVTFDRSWYNRAGVEPVMGFCTPEEHKIFLKQAPRFEGMLVEAGTILLKFWLDIGQEMQLKRFHERRHNPLKIWKLSPMDYAALDKWDAYSAARDQMLEATHSGPAPWTVALANDKRRARLNIIRHVLGSVDYDGRDKTIVGKPDPLILGQGLSFLKKK</sequence>
<organism evidence="8 9">
    <name type="scientific">Kaistia hirudinis</name>
    <dbReference type="NCBI Taxonomy" id="1293440"/>
    <lineage>
        <taxon>Bacteria</taxon>
        <taxon>Pseudomonadati</taxon>
        <taxon>Pseudomonadota</taxon>
        <taxon>Alphaproteobacteria</taxon>
        <taxon>Hyphomicrobiales</taxon>
        <taxon>Kaistiaceae</taxon>
        <taxon>Kaistia</taxon>
    </lineage>
</organism>
<dbReference type="NCBIfam" id="TIGR03707">
    <property type="entry name" value="PPK2_P_aer"/>
    <property type="match status" value="1"/>
</dbReference>
<dbReference type="RefSeq" id="WP_183401266.1">
    <property type="nucleotide sequence ID" value="NZ_JACIDS010000006.1"/>
</dbReference>
<feature type="domain" description="Polyphosphate kinase-2-related" evidence="7">
    <location>
        <begin position="70"/>
        <end position="294"/>
    </location>
</feature>
<dbReference type="Pfam" id="PF03976">
    <property type="entry name" value="PPK2"/>
    <property type="match status" value="1"/>
</dbReference>
<dbReference type="EC" id="2.7.4.-" evidence="6"/>
<dbReference type="SUPFAM" id="SSF52540">
    <property type="entry name" value="P-loop containing nucleoside triphosphate hydrolases"/>
    <property type="match status" value="1"/>
</dbReference>
<keyword evidence="2 6" id="KW-0808">Transferase</keyword>
<dbReference type="AlphaFoldDB" id="A0A840ATP3"/>
<dbReference type="EMBL" id="JACIDS010000006">
    <property type="protein sequence ID" value="MBB3933629.1"/>
    <property type="molecule type" value="Genomic_DNA"/>
</dbReference>
<dbReference type="PANTHER" id="PTHR34383:SF1">
    <property type="entry name" value="ADP-POLYPHOSPHATE PHOSPHOTRANSFERASE"/>
    <property type="match status" value="1"/>
</dbReference>
<accession>A0A840ATP3</accession>
<comment type="subunit">
    <text evidence="6">Homotetramer.</text>
</comment>
<dbReference type="Proteomes" id="UP000553963">
    <property type="component" value="Unassembled WGS sequence"/>
</dbReference>
<dbReference type="InterPro" id="IPR022486">
    <property type="entry name" value="PPK2_PA0141"/>
</dbReference>
<keyword evidence="3 6" id="KW-0418">Kinase</keyword>
<evidence type="ECO:0000256" key="3">
    <source>
        <dbReference type="ARBA" id="ARBA00022777"/>
    </source>
</evidence>
<evidence type="ECO:0000256" key="6">
    <source>
        <dbReference type="RuleBase" id="RU369062"/>
    </source>
</evidence>
<comment type="catalytic activity">
    <reaction evidence="5">
        <text>[phosphate](n) + ATP = [phosphate](n+1) + ADP</text>
        <dbReference type="Rhea" id="RHEA:19573"/>
        <dbReference type="Rhea" id="RHEA-COMP:9859"/>
        <dbReference type="Rhea" id="RHEA-COMP:14280"/>
        <dbReference type="ChEBI" id="CHEBI:16838"/>
        <dbReference type="ChEBI" id="CHEBI:30616"/>
        <dbReference type="ChEBI" id="CHEBI:456216"/>
    </reaction>
    <physiologicalReaction direction="right-to-left" evidence="5">
        <dbReference type="Rhea" id="RHEA:19575"/>
    </physiologicalReaction>
</comment>
<proteinExistence type="inferred from homology"/>
<keyword evidence="4" id="KW-0066">ATP synthesis</keyword>
<protein>
    <recommendedName>
        <fullName evidence="6">ADP/GDP-polyphosphate phosphotransferase</fullName>
        <ecNumber evidence="6">2.7.4.-</ecNumber>
    </recommendedName>
    <alternativeName>
        <fullName evidence="6">Polyphosphate kinase PPK2</fullName>
    </alternativeName>
</protein>
<comment type="similarity">
    <text evidence="1 6">Belongs to the polyphosphate kinase 2 (PPK2) family. Class I subfamily.</text>
</comment>
<reference evidence="8 9" key="1">
    <citation type="submission" date="2020-08" db="EMBL/GenBank/DDBJ databases">
        <title>Genomic Encyclopedia of Type Strains, Phase IV (KMG-IV): sequencing the most valuable type-strain genomes for metagenomic binning, comparative biology and taxonomic classification.</title>
        <authorList>
            <person name="Goeker M."/>
        </authorList>
    </citation>
    <scope>NUCLEOTIDE SEQUENCE [LARGE SCALE GENOMIC DNA]</scope>
    <source>
        <strain evidence="8 9">DSM 25966</strain>
    </source>
</reference>
<evidence type="ECO:0000256" key="4">
    <source>
        <dbReference type="ARBA" id="ARBA00023310"/>
    </source>
</evidence>
<comment type="function">
    <text evidence="6">Uses inorganic polyphosphate (polyP) as a donor to convert GDP to GTP or ADP to ATP.</text>
</comment>
<keyword evidence="9" id="KW-1185">Reference proteome</keyword>
<evidence type="ECO:0000256" key="1">
    <source>
        <dbReference type="ARBA" id="ARBA00009924"/>
    </source>
</evidence>
<dbReference type="InterPro" id="IPR022488">
    <property type="entry name" value="PPK2-related"/>
</dbReference>
<evidence type="ECO:0000313" key="9">
    <source>
        <dbReference type="Proteomes" id="UP000553963"/>
    </source>
</evidence>
<dbReference type="GO" id="GO:0006754">
    <property type="term" value="P:ATP biosynthetic process"/>
    <property type="evidence" value="ECO:0007669"/>
    <property type="project" value="UniProtKB-KW"/>
</dbReference>
<dbReference type="PANTHER" id="PTHR34383">
    <property type="entry name" value="POLYPHOSPHATE:AMP PHOSPHOTRANSFERASE-RELATED"/>
    <property type="match status" value="1"/>
</dbReference>
<dbReference type="Gene3D" id="3.40.50.300">
    <property type="entry name" value="P-loop containing nucleotide triphosphate hydrolases"/>
    <property type="match status" value="1"/>
</dbReference>
<evidence type="ECO:0000256" key="2">
    <source>
        <dbReference type="ARBA" id="ARBA00022679"/>
    </source>
</evidence>
<gene>
    <name evidence="8" type="ORF">GGR25_004702</name>
</gene>
<name>A0A840ATP3_9HYPH</name>
<dbReference type="GO" id="GO:0008976">
    <property type="term" value="F:polyphosphate kinase activity"/>
    <property type="evidence" value="ECO:0007669"/>
    <property type="project" value="UniProtKB-UniRule"/>
</dbReference>
<comment type="caution">
    <text evidence="8">The sequence shown here is derived from an EMBL/GenBank/DDBJ whole genome shotgun (WGS) entry which is preliminary data.</text>
</comment>
<dbReference type="InterPro" id="IPR027417">
    <property type="entry name" value="P-loop_NTPase"/>
</dbReference>
<evidence type="ECO:0000259" key="7">
    <source>
        <dbReference type="Pfam" id="PF03976"/>
    </source>
</evidence>
<evidence type="ECO:0000313" key="8">
    <source>
        <dbReference type="EMBL" id="MBB3933629.1"/>
    </source>
</evidence>
<evidence type="ECO:0000256" key="5">
    <source>
        <dbReference type="ARBA" id="ARBA00024500"/>
    </source>
</evidence>